<keyword evidence="3" id="KW-1185">Reference proteome</keyword>
<dbReference type="InterPro" id="IPR056670">
    <property type="entry name" value="DUF7768"/>
</dbReference>
<dbReference type="Gene3D" id="3.40.50.10400">
    <property type="entry name" value="Hypothetical protein PA1492"/>
    <property type="match status" value="1"/>
</dbReference>
<reference evidence="2 3" key="1">
    <citation type="submission" date="2022-08" db="EMBL/GenBank/DDBJ databases">
        <title>Aerococcaceae sp. nov isolated from spoiled eye mask.</title>
        <authorList>
            <person name="Zhou G."/>
            <person name="Xie X.-B."/>
            <person name="Shi Q.-S."/>
            <person name="Wang Y.-S."/>
            <person name="Wen X."/>
            <person name="Peng H."/>
            <person name="Yang X.-J."/>
            <person name="Tao H.-B."/>
            <person name="Huang X.-M."/>
        </authorList>
    </citation>
    <scope>NUCLEOTIDE SEQUENCE [LARGE SCALE GENOMIC DNA]</scope>
    <source>
        <strain evidence="3">DM20194951</strain>
    </source>
</reference>
<proteinExistence type="predicted"/>
<organism evidence="2 3">
    <name type="scientific">Fundicoccus culcitae</name>
    <dbReference type="NCBI Taxonomy" id="2969821"/>
    <lineage>
        <taxon>Bacteria</taxon>
        <taxon>Bacillati</taxon>
        <taxon>Bacillota</taxon>
        <taxon>Bacilli</taxon>
        <taxon>Lactobacillales</taxon>
        <taxon>Aerococcaceae</taxon>
        <taxon>Fundicoccus</taxon>
    </lineage>
</organism>
<name>A0ABY5P8N7_9LACT</name>
<gene>
    <name evidence="2" type="ORF">NRE15_04375</name>
</gene>
<dbReference type="RefSeq" id="WP_313794381.1">
    <property type="nucleotide sequence ID" value="NZ_CP102453.1"/>
</dbReference>
<dbReference type="EMBL" id="CP102453">
    <property type="protein sequence ID" value="UUX34889.1"/>
    <property type="molecule type" value="Genomic_DNA"/>
</dbReference>
<feature type="domain" description="DUF7768" evidence="1">
    <location>
        <begin position="28"/>
        <end position="125"/>
    </location>
</feature>
<accession>A0ABY5P8N7</accession>
<sequence length="134" mass="15833">MNQKEWENGSGYYDPTAYHAIKNASYLPIVYICSPYSGDVEVNTQLARQYSRFALDKGTLPIAPHLLFPQFMNDLDVEERQHAMRMNLILLGRCEELWVFGDELSEGMRQEIKRAQHRNMMIRWFNQDCQEVNR</sequence>
<evidence type="ECO:0000259" key="1">
    <source>
        <dbReference type="Pfam" id="PF24963"/>
    </source>
</evidence>
<evidence type="ECO:0000313" key="3">
    <source>
        <dbReference type="Proteomes" id="UP001315967"/>
    </source>
</evidence>
<evidence type="ECO:0000313" key="2">
    <source>
        <dbReference type="EMBL" id="UUX34889.1"/>
    </source>
</evidence>
<protein>
    <submittedName>
        <fullName evidence="2">DUF4406 domain-containing protein</fullName>
    </submittedName>
</protein>
<dbReference type="Proteomes" id="UP001315967">
    <property type="component" value="Chromosome"/>
</dbReference>
<dbReference type="Pfam" id="PF24963">
    <property type="entry name" value="DUF7768"/>
    <property type="match status" value="1"/>
</dbReference>